<evidence type="ECO:0000313" key="1">
    <source>
        <dbReference type="EMBL" id="CEK58090.1"/>
    </source>
</evidence>
<dbReference type="EMBL" id="HACG01011225">
    <property type="protein sequence ID" value="CEK58090.1"/>
    <property type="molecule type" value="Transcribed_RNA"/>
</dbReference>
<protein>
    <submittedName>
        <fullName evidence="1">Uncharacterized protein</fullName>
    </submittedName>
</protein>
<sequence>MNFQSDMMKPSRGADQFVQTLQKNEENRQQKFIDKMKDFPCSFNLGCSDLNIGEKQYTGCTLSKPDLRMHNEYLKKNLEDSDSEYYE</sequence>
<organism evidence="1">
    <name type="scientific">Arion vulgaris</name>
    <dbReference type="NCBI Taxonomy" id="1028688"/>
    <lineage>
        <taxon>Eukaryota</taxon>
        <taxon>Metazoa</taxon>
        <taxon>Spiralia</taxon>
        <taxon>Lophotrochozoa</taxon>
        <taxon>Mollusca</taxon>
        <taxon>Gastropoda</taxon>
        <taxon>Heterobranchia</taxon>
        <taxon>Euthyneura</taxon>
        <taxon>Panpulmonata</taxon>
        <taxon>Eupulmonata</taxon>
        <taxon>Stylommatophora</taxon>
        <taxon>Helicina</taxon>
        <taxon>Arionoidea</taxon>
        <taxon>Arionidae</taxon>
        <taxon>Arion</taxon>
    </lineage>
</organism>
<feature type="non-terminal residue" evidence="1">
    <location>
        <position position="87"/>
    </location>
</feature>
<name>A0A0B6YRH1_9EUPU</name>
<accession>A0A0B6YRH1</accession>
<gene>
    <name evidence="1" type="primary">ORF31982</name>
</gene>
<dbReference type="AlphaFoldDB" id="A0A0B6YRH1"/>
<reference evidence="1" key="1">
    <citation type="submission" date="2014-12" db="EMBL/GenBank/DDBJ databases">
        <title>Insight into the proteome of Arion vulgaris.</title>
        <authorList>
            <person name="Aradska J."/>
            <person name="Bulat T."/>
            <person name="Smidak R."/>
            <person name="Sarate P."/>
            <person name="Gangsoo J."/>
            <person name="Sialana F."/>
            <person name="Bilban M."/>
            <person name="Lubec G."/>
        </authorList>
    </citation>
    <scope>NUCLEOTIDE SEQUENCE</scope>
    <source>
        <tissue evidence="1">Skin</tissue>
    </source>
</reference>
<proteinExistence type="predicted"/>